<keyword evidence="2" id="KW-1133">Transmembrane helix</keyword>
<feature type="compositionally biased region" description="Polar residues" evidence="1">
    <location>
        <begin position="98"/>
        <end position="113"/>
    </location>
</feature>
<feature type="compositionally biased region" description="Basic and acidic residues" evidence="1">
    <location>
        <begin position="159"/>
        <end position="168"/>
    </location>
</feature>
<feature type="compositionally biased region" description="Basic and acidic residues" evidence="1">
    <location>
        <begin position="187"/>
        <end position="200"/>
    </location>
</feature>
<organism evidence="3 4">
    <name type="scientific">Christiangramia oceanisediminis</name>
    <dbReference type="NCBI Taxonomy" id="2920386"/>
    <lineage>
        <taxon>Bacteria</taxon>
        <taxon>Pseudomonadati</taxon>
        <taxon>Bacteroidota</taxon>
        <taxon>Flavobacteriia</taxon>
        <taxon>Flavobacteriales</taxon>
        <taxon>Flavobacteriaceae</taxon>
        <taxon>Christiangramia</taxon>
    </lineage>
</organism>
<feature type="region of interest" description="Disordered" evidence="1">
    <location>
        <begin position="69"/>
        <end position="205"/>
    </location>
</feature>
<dbReference type="Proteomes" id="UP001155280">
    <property type="component" value="Unassembled WGS sequence"/>
</dbReference>
<protein>
    <recommendedName>
        <fullName evidence="5">Outer membrane protein beta-barrel domain-containing protein</fullName>
    </recommendedName>
</protein>
<accession>A0A9X2KXD8</accession>
<keyword evidence="4" id="KW-1185">Reference proteome</keyword>
<evidence type="ECO:0000313" key="4">
    <source>
        <dbReference type="Proteomes" id="UP001155280"/>
    </source>
</evidence>
<keyword evidence="2" id="KW-0812">Transmembrane</keyword>
<comment type="caution">
    <text evidence="3">The sequence shown here is derived from an EMBL/GenBank/DDBJ whole genome shotgun (WGS) entry which is preliminary data.</text>
</comment>
<feature type="compositionally biased region" description="Polar residues" evidence="1">
    <location>
        <begin position="131"/>
        <end position="146"/>
    </location>
</feature>
<name>A0A9X2KXD8_9FLAO</name>
<dbReference type="InterPro" id="IPR011250">
    <property type="entry name" value="OMP/PagP_B-barrel"/>
</dbReference>
<reference evidence="3" key="1">
    <citation type="submission" date="2022-07" db="EMBL/GenBank/DDBJ databases">
        <title>Gramela sediminis sp. nov., isolated from deep-sea sediment of the Indian Ocean.</title>
        <authorList>
            <person name="Shi H."/>
        </authorList>
    </citation>
    <scope>NUCLEOTIDE SEQUENCE</scope>
    <source>
        <strain evidence="3">GC03-9</strain>
    </source>
</reference>
<dbReference type="SUPFAM" id="SSF56925">
    <property type="entry name" value="OMPA-like"/>
    <property type="match status" value="1"/>
</dbReference>
<dbReference type="RefSeq" id="WP_241549652.1">
    <property type="nucleotide sequence ID" value="NZ_JANCNS010000001.1"/>
</dbReference>
<evidence type="ECO:0000256" key="2">
    <source>
        <dbReference type="SAM" id="Phobius"/>
    </source>
</evidence>
<gene>
    <name evidence="3" type="ORF">MKO06_05500</name>
</gene>
<feature type="transmembrane region" description="Helical" evidence="2">
    <location>
        <begin position="43"/>
        <end position="67"/>
    </location>
</feature>
<proteinExistence type="predicted"/>
<evidence type="ECO:0008006" key="5">
    <source>
        <dbReference type="Google" id="ProtNLM"/>
    </source>
</evidence>
<evidence type="ECO:0000313" key="3">
    <source>
        <dbReference type="EMBL" id="MCP9199351.1"/>
    </source>
</evidence>
<dbReference type="EMBL" id="JANCNS010000001">
    <property type="protein sequence ID" value="MCP9199351.1"/>
    <property type="molecule type" value="Genomic_DNA"/>
</dbReference>
<feature type="compositionally biased region" description="Acidic residues" evidence="1">
    <location>
        <begin position="84"/>
        <end position="93"/>
    </location>
</feature>
<evidence type="ECO:0000256" key="1">
    <source>
        <dbReference type="SAM" id="MobiDB-lite"/>
    </source>
</evidence>
<dbReference type="AlphaFoldDB" id="A0A9X2KXD8"/>
<keyword evidence="2" id="KW-0472">Membrane</keyword>
<sequence length="470" mass="51739">MKEKKSIDRIFQEKFKDFEAEPREQVWDQISARLDKKEKKRPFIIPLWLKVGGVAAVLGLVVASILFTNTTDPGQPEPGVVFEEPSELDEEKIDPENNPGNEATSNRIANQETNSEKDSEENSQNSTNSELVTSTTASGKTESGSAGSKEDSSIASVVERSERTKYEKEEEVIQPETTSAVVSGEIADSKSESTQEEKSTKSILETEEENALAQLEESQKDKAAEKELEELNSRKFRLSTFAAPVFYTNLGSGNEISSQFSNNSTSSEVTVSYGVKVAYEISDKIRLRTGISKMNVSQDINDISYSPAAMSTSFDNIRANQDNIQIRNNAESGSSFSSNSADRNSLTNSVFTPGAINQQFGFIEIPLEIEYSIINERFGLNLIGGASSLFLDDNQVNLVSGNSSTNIGEASNINNTSFSTNIGLGMDYKLNSRFSISLEPIFKYQLNTFNNVENVRPANFGIYSGINFKL</sequence>